<dbReference type="EMBL" id="JACDTY010000003">
    <property type="protein sequence ID" value="MBA1140329.1"/>
    <property type="molecule type" value="Genomic_DNA"/>
</dbReference>
<dbReference type="GO" id="GO:0060003">
    <property type="term" value="P:copper ion export"/>
    <property type="evidence" value="ECO:0007669"/>
    <property type="project" value="TreeGrafter"/>
</dbReference>
<keyword evidence="3" id="KW-0732">Signal</keyword>
<dbReference type="RefSeq" id="WP_181057023.1">
    <property type="nucleotide sequence ID" value="NZ_JACDTY010000003.1"/>
</dbReference>
<feature type="domain" description="CusB-like barrel-sandwich hybrid" evidence="5">
    <location>
        <begin position="203"/>
        <end position="317"/>
    </location>
</feature>
<evidence type="ECO:0000313" key="9">
    <source>
        <dbReference type="Proteomes" id="UP000558284"/>
    </source>
</evidence>
<keyword evidence="4" id="KW-0406">Ion transport</keyword>
<dbReference type="PANTHER" id="PTHR30097">
    <property type="entry name" value="CATION EFFLUX SYSTEM PROTEIN CUSB"/>
    <property type="match status" value="1"/>
</dbReference>
<sequence>MSRTSAFFVLAVIAAGTGAGGYWVGHQGLDASTAMPTLQALAARLTGQEPQAMAADVPQETVIYYRHPDGKPAYSAVPRKAPDGHDFVAVRASKDVSFAPQATPSVEVTPAQTTTAAESGVRKILYYRNPMGLPDTSTTPKKDSMGMDYIPVFEGEADDGATVKVSTGKLQRTGVKTVLAAMGQVVRPVHVPGTVQLDERRISVISTRTEAFIEDVADVTAGEVVAEGKPLVGLYAREITSAGAAYAVNLKSGAAADGAVQRLKNLGVPAETIDTIRKTGKVPLSVTLTAPRGGVILERMAVDGMMASAGQTLFRIADISSMWVMADVPEYELSSIRVGAVATIQIRSLPGREFAGRVDLIYPEIAMQTRTARVRIQLPNPDRVLLANMYADVDIATGDGKAVVTVPDSAVIDTGDRQVVIVDKGDGAFEPRDVKIGMRGDGMAEIMTGIAAGDRVVVSANFLIDAESNLRAALSGLTPAEAKP</sequence>
<dbReference type="Gene3D" id="2.40.30.170">
    <property type="match status" value="1"/>
</dbReference>
<feature type="domain" description="CusB-like beta-barrel" evidence="6">
    <location>
        <begin position="322"/>
        <end position="397"/>
    </location>
</feature>
<proteinExistence type="inferred from homology"/>
<dbReference type="GO" id="GO:0022857">
    <property type="term" value="F:transmembrane transporter activity"/>
    <property type="evidence" value="ECO:0007669"/>
    <property type="project" value="InterPro"/>
</dbReference>
<dbReference type="FunFam" id="2.40.420.20:FF:000003">
    <property type="entry name" value="Cation efflux system protein cusB"/>
    <property type="match status" value="1"/>
</dbReference>
<gene>
    <name evidence="8" type="ORF">H0241_08665</name>
</gene>
<dbReference type="Pfam" id="PF25954">
    <property type="entry name" value="Beta-barrel_RND_2"/>
    <property type="match status" value="1"/>
</dbReference>
<feature type="domain" description="CzcB-like C-terminal circularly permuted SH3-like" evidence="7">
    <location>
        <begin position="404"/>
        <end position="464"/>
    </location>
</feature>
<dbReference type="Gene3D" id="2.40.420.20">
    <property type="match status" value="1"/>
</dbReference>
<comment type="caution">
    <text evidence="8">The sequence shown here is derived from an EMBL/GenBank/DDBJ whole genome shotgun (WGS) entry which is preliminary data.</text>
</comment>
<comment type="similarity">
    <text evidence="1">Belongs to the membrane fusion protein (MFP) (TC 8.A.1) family.</text>
</comment>
<name>A0A838B377_9HYPH</name>
<keyword evidence="2" id="KW-0813">Transport</keyword>
<organism evidence="8 9">
    <name type="scientific">Mesorhizobium neociceri</name>
    <dbReference type="NCBI Taxonomy" id="1307853"/>
    <lineage>
        <taxon>Bacteria</taxon>
        <taxon>Pseudomonadati</taxon>
        <taxon>Pseudomonadota</taxon>
        <taxon>Alphaproteobacteria</taxon>
        <taxon>Hyphomicrobiales</taxon>
        <taxon>Phyllobacteriaceae</taxon>
        <taxon>Mesorhizobium</taxon>
    </lineage>
</organism>
<evidence type="ECO:0000259" key="6">
    <source>
        <dbReference type="Pfam" id="PF25954"/>
    </source>
</evidence>
<dbReference type="InterPro" id="IPR051909">
    <property type="entry name" value="MFP_Cation_Efflux"/>
</dbReference>
<accession>A0A838B377</accession>
<dbReference type="Pfam" id="PF25975">
    <property type="entry name" value="CzcB_C"/>
    <property type="match status" value="1"/>
</dbReference>
<dbReference type="GO" id="GO:0016020">
    <property type="term" value="C:membrane"/>
    <property type="evidence" value="ECO:0007669"/>
    <property type="project" value="InterPro"/>
</dbReference>
<evidence type="ECO:0000259" key="7">
    <source>
        <dbReference type="Pfam" id="PF25975"/>
    </source>
</evidence>
<dbReference type="NCBIfam" id="TIGR01730">
    <property type="entry name" value="RND_mfp"/>
    <property type="match status" value="1"/>
</dbReference>
<keyword evidence="9" id="KW-1185">Reference proteome</keyword>
<evidence type="ECO:0000256" key="3">
    <source>
        <dbReference type="ARBA" id="ARBA00022729"/>
    </source>
</evidence>
<dbReference type="PANTHER" id="PTHR30097:SF15">
    <property type="entry name" value="CATION EFFLUX SYSTEM PROTEIN CUSB"/>
    <property type="match status" value="1"/>
</dbReference>
<evidence type="ECO:0000259" key="5">
    <source>
        <dbReference type="Pfam" id="PF25919"/>
    </source>
</evidence>
<dbReference type="Proteomes" id="UP000558284">
    <property type="component" value="Unassembled WGS sequence"/>
</dbReference>
<dbReference type="GO" id="GO:0030288">
    <property type="term" value="C:outer membrane-bounded periplasmic space"/>
    <property type="evidence" value="ECO:0007669"/>
    <property type="project" value="TreeGrafter"/>
</dbReference>
<dbReference type="SUPFAM" id="SSF111369">
    <property type="entry name" value="HlyD-like secretion proteins"/>
    <property type="match status" value="1"/>
</dbReference>
<dbReference type="InterPro" id="IPR006143">
    <property type="entry name" value="RND_pump_MFP"/>
</dbReference>
<evidence type="ECO:0000256" key="2">
    <source>
        <dbReference type="ARBA" id="ARBA00022448"/>
    </source>
</evidence>
<dbReference type="InterPro" id="IPR058792">
    <property type="entry name" value="Beta-barrel_RND_2"/>
</dbReference>
<evidence type="ECO:0000256" key="4">
    <source>
        <dbReference type="ARBA" id="ARBA00023065"/>
    </source>
</evidence>
<protein>
    <submittedName>
        <fullName evidence="8">Efflux RND transporter periplasmic adaptor subunit</fullName>
    </submittedName>
</protein>
<dbReference type="InterPro" id="IPR058649">
    <property type="entry name" value="CzcB_C"/>
</dbReference>
<dbReference type="Pfam" id="PF25919">
    <property type="entry name" value="BSH_CusB"/>
    <property type="match status" value="1"/>
</dbReference>
<dbReference type="GO" id="GO:0015679">
    <property type="term" value="P:plasma membrane copper ion transport"/>
    <property type="evidence" value="ECO:0007669"/>
    <property type="project" value="TreeGrafter"/>
</dbReference>
<dbReference type="AlphaFoldDB" id="A0A838B377"/>
<reference evidence="8 9" key="1">
    <citation type="submission" date="2020-07" db="EMBL/GenBank/DDBJ databases">
        <title>Definition of the novel symbiovar canariense within Mesorhizobium novociceri, a new species of genus Mesorhizobium nodulating Cicer canariense in the Caldera de Taburiente National Park (La Palma, Canary Islands).</title>
        <authorList>
            <person name="Leon-Barrios M."/>
            <person name="Perez-Yepez J."/>
            <person name="Flores-Felix J.D."/>
            <person name="Ramirez-Baena M.H."/>
            <person name="Pulido-Suarez L."/>
            <person name="Igual J.M."/>
            <person name="Velazquez E."/>
            <person name="Peix A."/>
        </authorList>
    </citation>
    <scope>NUCLEOTIDE SEQUENCE [LARGE SCALE GENOMIC DNA]</scope>
    <source>
        <strain evidence="8 9">CCANP35</strain>
    </source>
</reference>
<dbReference type="GO" id="GO:0046914">
    <property type="term" value="F:transition metal ion binding"/>
    <property type="evidence" value="ECO:0007669"/>
    <property type="project" value="TreeGrafter"/>
</dbReference>
<dbReference type="InterPro" id="IPR058790">
    <property type="entry name" value="BSH_CusB"/>
</dbReference>
<evidence type="ECO:0000256" key="1">
    <source>
        <dbReference type="ARBA" id="ARBA00009477"/>
    </source>
</evidence>
<dbReference type="FunFam" id="2.40.30.170:FF:000010">
    <property type="entry name" value="Efflux RND transporter periplasmic adaptor subunit"/>
    <property type="match status" value="1"/>
</dbReference>
<evidence type="ECO:0000313" key="8">
    <source>
        <dbReference type="EMBL" id="MBA1140329.1"/>
    </source>
</evidence>